<name>A0AAE3R8B8_9BACT</name>
<dbReference type="EMBL" id="JASJOU010000006">
    <property type="protein sequence ID" value="MDJ1502613.1"/>
    <property type="molecule type" value="Genomic_DNA"/>
</dbReference>
<evidence type="ECO:0000313" key="2">
    <source>
        <dbReference type="Proteomes" id="UP001232063"/>
    </source>
</evidence>
<organism evidence="1 2">
    <name type="scientific">Xanthocytophaga agilis</name>
    <dbReference type="NCBI Taxonomy" id="3048010"/>
    <lineage>
        <taxon>Bacteria</taxon>
        <taxon>Pseudomonadati</taxon>
        <taxon>Bacteroidota</taxon>
        <taxon>Cytophagia</taxon>
        <taxon>Cytophagales</taxon>
        <taxon>Rhodocytophagaceae</taxon>
        <taxon>Xanthocytophaga</taxon>
    </lineage>
</organism>
<reference evidence="1" key="1">
    <citation type="submission" date="2023-05" db="EMBL/GenBank/DDBJ databases">
        <authorList>
            <person name="Zhang X."/>
        </authorList>
    </citation>
    <scope>NUCLEOTIDE SEQUENCE</scope>
    <source>
        <strain evidence="1">BD1B2-1</strain>
    </source>
</reference>
<accession>A0AAE3R8B8</accession>
<proteinExistence type="predicted"/>
<keyword evidence="2" id="KW-1185">Reference proteome</keyword>
<dbReference type="Gene3D" id="3.40.50.300">
    <property type="entry name" value="P-loop containing nucleotide triphosphate hydrolases"/>
    <property type="match status" value="1"/>
</dbReference>
<sequence length="210" mass="24622">MFSFLFKKKPENTYIRHSDKTWEKKIHKYEALCELLEQEVYPIIVAFFPKTIQEVKNVLEKRGLAFTHLESLQEDLHDEKAILLLSADLLAHPNITKVLGAISKNLTFHFAEHYPKWSVEYNCLFQLNNFKEKPVVQFYNALEEPFFIKFGGERIAELLTKFGLTEKECISHTMIDNSIKNGQQKLDKKVEIEVKASSAEDWFNKNIHPF</sequence>
<protein>
    <submittedName>
        <fullName evidence="1">Uncharacterized protein</fullName>
    </submittedName>
</protein>
<dbReference type="InterPro" id="IPR027417">
    <property type="entry name" value="P-loop_NTPase"/>
</dbReference>
<gene>
    <name evidence="1" type="ORF">QNI22_18240</name>
</gene>
<dbReference type="AlphaFoldDB" id="A0AAE3R8B8"/>
<evidence type="ECO:0000313" key="1">
    <source>
        <dbReference type="EMBL" id="MDJ1502613.1"/>
    </source>
</evidence>
<dbReference type="Proteomes" id="UP001232063">
    <property type="component" value="Unassembled WGS sequence"/>
</dbReference>
<dbReference type="RefSeq" id="WP_314512786.1">
    <property type="nucleotide sequence ID" value="NZ_JASJOU010000006.1"/>
</dbReference>
<comment type="caution">
    <text evidence="1">The sequence shown here is derived from an EMBL/GenBank/DDBJ whole genome shotgun (WGS) entry which is preliminary data.</text>
</comment>